<reference evidence="3" key="1">
    <citation type="submission" date="2017-11" db="EMBL/GenBank/DDBJ databases">
        <authorList>
            <person name="Zhu W."/>
        </authorList>
    </citation>
    <scope>NUCLEOTIDE SEQUENCE [LARGE SCALE GENOMIC DNA]</scope>
    <source>
        <strain evidence="3">CAU 1051</strain>
    </source>
</reference>
<keyword evidence="1" id="KW-0812">Transmembrane</keyword>
<keyword evidence="1" id="KW-0472">Membrane</keyword>
<evidence type="ECO:0000313" key="2">
    <source>
        <dbReference type="EMBL" id="RDW14995.1"/>
    </source>
</evidence>
<sequence length="116" mass="13836">MLKGARVEQGDQRNGCLFLQYLFLEYYVIVKVGLFNHRNKSIEKTGTFVSYQSSQQRGDRFMEFFMSILPLIFWMAITVIIFWVLFKAFNISKPKSDLEQRVEILEEEIRKLKNNK</sequence>
<evidence type="ECO:0008006" key="4">
    <source>
        <dbReference type="Google" id="ProtNLM"/>
    </source>
</evidence>
<keyword evidence="3" id="KW-1185">Reference proteome</keyword>
<keyword evidence="1" id="KW-1133">Transmembrane helix</keyword>
<name>A0A3D8PII7_9BACI</name>
<evidence type="ECO:0000256" key="1">
    <source>
        <dbReference type="SAM" id="Phobius"/>
    </source>
</evidence>
<protein>
    <recommendedName>
        <fullName evidence="4">DUF4083 domain-containing protein</fullName>
    </recommendedName>
</protein>
<dbReference type="Proteomes" id="UP000256520">
    <property type="component" value="Unassembled WGS sequence"/>
</dbReference>
<accession>A0A3D8PII7</accession>
<dbReference type="AlphaFoldDB" id="A0A3D8PII7"/>
<dbReference type="RefSeq" id="WP_115751457.1">
    <property type="nucleotide sequence ID" value="NZ_PIOD01000030.1"/>
</dbReference>
<comment type="caution">
    <text evidence="2">The sequence shown here is derived from an EMBL/GenBank/DDBJ whole genome shotgun (WGS) entry which is preliminary data.</text>
</comment>
<proteinExistence type="predicted"/>
<gene>
    <name evidence="2" type="ORF">CWR45_19245</name>
</gene>
<dbReference type="EMBL" id="PIOD01000030">
    <property type="protein sequence ID" value="RDW14995.1"/>
    <property type="molecule type" value="Genomic_DNA"/>
</dbReference>
<organism evidence="2 3">
    <name type="scientific">Oceanobacillus chungangensis</name>
    <dbReference type="NCBI Taxonomy" id="1229152"/>
    <lineage>
        <taxon>Bacteria</taxon>
        <taxon>Bacillati</taxon>
        <taxon>Bacillota</taxon>
        <taxon>Bacilli</taxon>
        <taxon>Bacillales</taxon>
        <taxon>Bacillaceae</taxon>
        <taxon>Oceanobacillus</taxon>
    </lineage>
</organism>
<evidence type="ECO:0000313" key="3">
    <source>
        <dbReference type="Proteomes" id="UP000256520"/>
    </source>
</evidence>
<feature type="transmembrane region" description="Helical" evidence="1">
    <location>
        <begin position="64"/>
        <end position="86"/>
    </location>
</feature>